<keyword evidence="12" id="KW-1185">Reference proteome</keyword>
<dbReference type="Proteomes" id="UP000255297">
    <property type="component" value="Unassembled WGS sequence"/>
</dbReference>
<dbReference type="Pfam" id="PF04612">
    <property type="entry name" value="T2SSM"/>
    <property type="match status" value="1"/>
</dbReference>
<evidence type="ECO:0000256" key="1">
    <source>
        <dbReference type="ARBA" id="ARBA00004377"/>
    </source>
</evidence>
<dbReference type="OrthoDB" id="6624834at2"/>
<proteinExistence type="inferred from homology"/>
<evidence type="ECO:0000256" key="3">
    <source>
        <dbReference type="ARBA" id="ARBA00022448"/>
    </source>
</evidence>
<feature type="transmembrane region" description="Helical" evidence="10">
    <location>
        <begin position="14"/>
        <end position="33"/>
    </location>
</feature>
<keyword evidence="5" id="KW-0997">Cell inner membrane</keyword>
<organism evidence="11 12">
    <name type="scientific">Legionella wadsworthii</name>
    <dbReference type="NCBI Taxonomy" id="28088"/>
    <lineage>
        <taxon>Bacteria</taxon>
        <taxon>Pseudomonadati</taxon>
        <taxon>Pseudomonadota</taxon>
        <taxon>Gammaproteobacteria</taxon>
        <taxon>Legionellales</taxon>
        <taxon>Legionellaceae</taxon>
        <taxon>Legionella</taxon>
    </lineage>
</organism>
<keyword evidence="9 10" id="KW-0472">Membrane</keyword>
<dbReference type="InterPro" id="IPR023229">
    <property type="entry name" value="T2SS_M_periplasmic_sf"/>
</dbReference>
<accession>A0A378LUS5</accession>
<dbReference type="InterPro" id="IPR007690">
    <property type="entry name" value="T2SS_GspM"/>
</dbReference>
<dbReference type="GO" id="GO:0005886">
    <property type="term" value="C:plasma membrane"/>
    <property type="evidence" value="ECO:0007669"/>
    <property type="project" value="UniProtKB-SubCell"/>
</dbReference>
<dbReference type="AlphaFoldDB" id="A0A378LUS5"/>
<evidence type="ECO:0000256" key="8">
    <source>
        <dbReference type="ARBA" id="ARBA00022989"/>
    </source>
</evidence>
<evidence type="ECO:0000256" key="10">
    <source>
        <dbReference type="SAM" id="Phobius"/>
    </source>
</evidence>
<protein>
    <submittedName>
        <fullName evidence="11">General secretion pathway protein</fullName>
    </submittedName>
</protein>
<evidence type="ECO:0000313" key="12">
    <source>
        <dbReference type="Proteomes" id="UP000255297"/>
    </source>
</evidence>
<gene>
    <name evidence="11" type="primary">epsM</name>
    <name evidence="11" type="ORF">NCTC11532_01776</name>
</gene>
<evidence type="ECO:0000256" key="7">
    <source>
        <dbReference type="ARBA" id="ARBA00022927"/>
    </source>
</evidence>
<name>A0A378LUS5_9GAMM</name>
<evidence type="ECO:0000256" key="6">
    <source>
        <dbReference type="ARBA" id="ARBA00022692"/>
    </source>
</evidence>
<comment type="subcellular location">
    <subcellularLocation>
        <location evidence="1">Cell inner membrane</location>
        <topology evidence="1">Single-pass membrane protein</topology>
    </subcellularLocation>
</comment>
<keyword evidence="8 10" id="KW-1133">Transmembrane helix</keyword>
<evidence type="ECO:0000256" key="5">
    <source>
        <dbReference type="ARBA" id="ARBA00022519"/>
    </source>
</evidence>
<dbReference type="STRING" id="1122170.GCA_000701265_00710"/>
<dbReference type="GO" id="GO:0015628">
    <property type="term" value="P:protein secretion by the type II secretion system"/>
    <property type="evidence" value="ECO:0007669"/>
    <property type="project" value="InterPro"/>
</dbReference>
<dbReference type="GO" id="GO:0015627">
    <property type="term" value="C:type II protein secretion system complex"/>
    <property type="evidence" value="ECO:0007669"/>
    <property type="project" value="InterPro"/>
</dbReference>
<dbReference type="EMBL" id="UGPB01000001">
    <property type="protein sequence ID" value="STY29582.1"/>
    <property type="molecule type" value="Genomic_DNA"/>
</dbReference>
<dbReference type="Gene3D" id="3.30.1360.100">
    <property type="entry name" value="General secretion pathway protein M, EpsM"/>
    <property type="match status" value="1"/>
</dbReference>
<dbReference type="SUPFAM" id="SSF103054">
    <property type="entry name" value="General secretion pathway protein M, EpsM"/>
    <property type="match status" value="1"/>
</dbReference>
<evidence type="ECO:0000313" key="11">
    <source>
        <dbReference type="EMBL" id="STY29582.1"/>
    </source>
</evidence>
<evidence type="ECO:0000256" key="2">
    <source>
        <dbReference type="ARBA" id="ARBA00010637"/>
    </source>
</evidence>
<keyword evidence="6 10" id="KW-0812">Transmembrane</keyword>
<keyword evidence="3" id="KW-0813">Transport</keyword>
<comment type="similarity">
    <text evidence="2">Belongs to the GSP M family.</text>
</comment>
<sequence length="161" mass="18689">MKAYLSTLNEREKWMVIGAILCLFLYIYYLFLYSPLSQQVNQKSSQLTEKATTLEWMQKIRQQSHLKQKQKKMVNNSQLLTTLATQLKNEPTLKFPYQLQQTGPGDIQLTFDAVAFNQFIIWLEKINQQYAITVKQFEADRSKTPGVTRLMILISSASKTA</sequence>
<evidence type="ECO:0000256" key="9">
    <source>
        <dbReference type="ARBA" id="ARBA00023136"/>
    </source>
</evidence>
<evidence type="ECO:0000256" key="4">
    <source>
        <dbReference type="ARBA" id="ARBA00022475"/>
    </source>
</evidence>
<keyword evidence="7" id="KW-0653">Protein transport</keyword>
<reference evidence="11 12" key="1">
    <citation type="submission" date="2018-06" db="EMBL/GenBank/DDBJ databases">
        <authorList>
            <consortium name="Pathogen Informatics"/>
            <person name="Doyle S."/>
        </authorList>
    </citation>
    <scope>NUCLEOTIDE SEQUENCE [LARGE SCALE GENOMIC DNA]</scope>
    <source>
        <strain evidence="11 12">NCTC11532</strain>
    </source>
</reference>
<dbReference type="RefSeq" id="WP_031565288.1">
    <property type="nucleotide sequence ID" value="NZ_CAAAIS010000013.1"/>
</dbReference>
<keyword evidence="4" id="KW-1003">Cell membrane</keyword>